<dbReference type="Gene3D" id="2.40.50.230">
    <property type="entry name" value="Gp5 N-terminal domain"/>
    <property type="match status" value="1"/>
</dbReference>
<dbReference type="Pfam" id="PF18352">
    <property type="entry name" value="Gp138_N"/>
    <property type="match status" value="1"/>
</dbReference>
<evidence type="ECO:0000313" key="3">
    <source>
        <dbReference type="Proteomes" id="UP000004968"/>
    </source>
</evidence>
<gene>
    <name evidence="2" type="ORF">CLOSTHATH_04552</name>
</gene>
<evidence type="ECO:0000259" key="1">
    <source>
        <dbReference type="Pfam" id="PF18352"/>
    </source>
</evidence>
<accession>D3ALQ6</accession>
<protein>
    <recommendedName>
        <fullName evidence="1">Phage protein Gp138 N-terminal domain-containing protein</fullName>
    </recommendedName>
</protein>
<dbReference type="InterPro" id="IPR037026">
    <property type="entry name" value="Vgr_OB-fold_dom_sf"/>
</dbReference>
<feature type="domain" description="Phage protein Gp138 N-terminal" evidence="1">
    <location>
        <begin position="30"/>
        <end position="126"/>
    </location>
</feature>
<dbReference type="GeneID" id="93150705"/>
<dbReference type="EMBL" id="ACIO01000415">
    <property type="protein sequence ID" value="EFC97254.1"/>
    <property type="molecule type" value="Genomic_DNA"/>
</dbReference>
<sequence length="132" mass="14179">MGRKSNEFANAEANERRNLEKIKCSAIVSVTDFDAGKMTVNVKPLVQREISGTYVSPPPILGVKVAYIPLEIEVDGKKATVKVDIKPGDIGTVVFLDVDSDNSMKTGAESKPNSSRIHSGDDAVFIGVMQKG</sequence>
<dbReference type="Proteomes" id="UP000004968">
    <property type="component" value="Unassembled WGS sequence"/>
</dbReference>
<dbReference type="InterPro" id="IPR041599">
    <property type="entry name" value="Gp138_N"/>
</dbReference>
<proteinExistence type="predicted"/>
<name>D3ALQ6_9FIRM</name>
<dbReference type="HOGENOM" id="CLU_1914189_0_0_9"/>
<comment type="caution">
    <text evidence="2">The sequence shown here is derived from an EMBL/GenBank/DDBJ whole genome shotgun (WGS) entry which is preliminary data.</text>
</comment>
<organism evidence="2 3">
    <name type="scientific">Hungatella hathewayi DSM 13479</name>
    <dbReference type="NCBI Taxonomy" id="566550"/>
    <lineage>
        <taxon>Bacteria</taxon>
        <taxon>Bacillati</taxon>
        <taxon>Bacillota</taxon>
        <taxon>Clostridia</taxon>
        <taxon>Lachnospirales</taxon>
        <taxon>Lachnospiraceae</taxon>
        <taxon>Hungatella</taxon>
    </lineage>
</organism>
<dbReference type="AlphaFoldDB" id="D3ALQ6"/>
<dbReference type="RefSeq" id="WP_006774991.1">
    <property type="nucleotide sequence ID" value="NZ_GG667708.1"/>
</dbReference>
<evidence type="ECO:0000313" key="2">
    <source>
        <dbReference type="EMBL" id="EFC97254.1"/>
    </source>
</evidence>
<reference evidence="2 3" key="1">
    <citation type="submission" date="2010-01" db="EMBL/GenBank/DDBJ databases">
        <authorList>
            <person name="Weinstock G."/>
            <person name="Sodergren E."/>
            <person name="Clifton S."/>
            <person name="Fulton L."/>
            <person name="Fulton B."/>
            <person name="Courtney L."/>
            <person name="Fronick C."/>
            <person name="Harrison M."/>
            <person name="Strong C."/>
            <person name="Farmer C."/>
            <person name="Delahaunty K."/>
            <person name="Markovic C."/>
            <person name="Hall O."/>
            <person name="Minx P."/>
            <person name="Tomlinson C."/>
            <person name="Mitreva M."/>
            <person name="Nelson J."/>
            <person name="Hou S."/>
            <person name="Wollam A."/>
            <person name="Pepin K.H."/>
            <person name="Johnson M."/>
            <person name="Bhonagiri V."/>
            <person name="Nash W.E."/>
            <person name="Warren W."/>
            <person name="Chinwalla A."/>
            <person name="Mardis E.R."/>
            <person name="Wilson R.K."/>
        </authorList>
    </citation>
    <scope>NUCLEOTIDE SEQUENCE [LARGE SCALE GENOMIC DNA]</scope>
    <source>
        <strain evidence="2 3">DSM 13479</strain>
    </source>
</reference>